<organism evidence="2">
    <name type="scientific">Nicotiana tabacum</name>
    <name type="common">Common tobacco</name>
    <dbReference type="NCBI Taxonomy" id="4097"/>
    <lineage>
        <taxon>Eukaryota</taxon>
        <taxon>Viridiplantae</taxon>
        <taxon>Streptophyta</taxon>
        <taxon>Embryophyta</taxon>
        <taxon>Tracheophyta</taxon>
        <taxon>Spermatophyta</taxon>
        <taxon>Magnoliopsida</taxon>
        <taxon>eudicotyledons</taxon>
        <taxon>Gunneridae</taxon>
        <taxon>Pentapetalae</taxon>
        <taxon>asterids</taxon>
        <taxon>lamiids</taxon>
        <taxon>Solanales</taxon>
        <taxon>Solanaceae</taxon>
        <taxon>Nicotianoideae</taxon>
        <taxon>Nicotianeae</taxon>
        <taxon>Nicotiana</taxon>
    </lineage>
</organism>
<dbReference type="KEGG" id="nta:107784551"/>
<protein>
    <submittedName>
        <fullName evidence="2">Uncharacterized protein</fullName>
    </submittedName>
</protein>
<proteinExistence type="predicted"/>
<dbReference type="PaxDb" id="4097-A0A1S3Z9Z6"/>
<dbReference type="PANTHER" id="PTHR33240">
    <property type="entry name" value="OS08G0508500 PROTEIN"/>
    <property type="match status" value="1"/>
</dbReference>
<feature type="region of interest" description="Disordered" evidence="1">
    <location>
        <begin position="14"/>
        <end position="37"/>
    </location>
</feature>
<dbReference type="AlphaFoldDB" id="A0A1S3Z9Z6"/>
<sequence>MLRQGHLKELLSDRGRTNFSRGREQHQGPPKSPSPARTIHMIIGGWDDAFINGVKFTITHKLKRLITHELYDELDESIIYDKSDTNGLAFPHYDALVITLRIFDTYIRRIMVDDGSCAFERISGEITLPVPPGGVTVETTFHIMD</sequence>
<evidence type="ECO:0000313" key="2">
    <source>
        <dbReference type="RefSeq" id="XP_016461184.1"/>
    </source>
</evidence>
<feature type="compositionally biased region" description="Basic and acidic residues" evidence="1">
    <location>
        <begin position="14"/>
        <end position="26"/>
    </location>
</feature>
<name>A0A1S3Z9Z6_TOBAC</name>
<dbReference type="PANTHER" id="PTHR33240:SF8">
    <property type="entry name" value="OS03G0439900 PROTEIN"/>
    <property type="match status" value="1"/>
</dbReference>
<dbReference type="RefSeq" id="XP_016461184.1">
    <property type="nucleotide sequence ID" value="XM_016605698.1"/>
</dbReference>
<evidence type="ECO:0000256" key="1">
    <source>
        <dbReference type="SAM" id="MobiDB-lite"/>
    </source>
</evidence>
<dbReference type="OrthoDB" id="1752268at2759"/>
<accession>A0A1S3Z9Z6</accession>
<reference evidence="2" key="1">
    <citation type="submission" date="2025-08" db="UniProtKB">
        <authorList>
            <consortium name="RefSeq"/>
        </authorList>
    </citation>
    <scope>IDENTIFICATION</scope>
</reference>
<gene>
    <name evidence="2" type="primary">LOC107784551</name>
</gene>